<dbReference type="Pfam" id="PF20329">
    <property type="entry name" value="DUF6624"/>
    <property type="match status" value="1"/>
</dbReference>
<dbReference type="PROSITE" id="PS51257">
    <property type="entry name" value="PROKAR_LIPOPROTEIN"/>
    <property type="match status" value="1"/>
</dbReference>
<evidence type="ECO:0008006" key="4">
    <source>
        <dbReference type="Google" id="ProtNLM"/>
    </source>
</evidence>
<feature type="signal peptide" evidence="1">
    <location>
        <begin position="1"/>
        <end position="18"/>
    </location>
</feature>
<comment type="caution">
    <text evidence="2">The sequence shown here is derived from an EMBL/GenBank/DDBJ whole genome shotgun (WGS) entry which is preliminary data.</text>
</comment>
<dbReference type="Proteomes" id="UP000629596">
    <property type="component" value="Unassembled WGS sequence"/>
</dbReference>
<protein>
    <recommendedName>
        <fullName evidence="4">DUF4252 domain-containing protein</fullName>
    </recommendedName>
</protein>
<dbReference type="EMBL" id="JACRTI010000009">
    <property type="protein sequence ID" value="MBC8601202.1"/>
    <property type="molecule type" value="Genomic_DNA"/>
</dbReference>
<evidence type="ECO:0000313" key="2">
    <source>
        <dbReference type="EMBL" id="MBC8601202.1"/>
    </source>
</evidence>
<proteinExistence type="predicted"/>
<dbReference type="RefSeq" id="WP_147292096.1">
    <property type="nucleotide sequence ID" value="NZ_JACRTI010000009.1"/>
</dbReference>
<name>A0ABR7NYP2_9BACT</name>
<reference evidence="2 3" key="1">
    <citation type="submission" date="2020-08" db="EMBL/GenBank/DDBJ databases">
        <title>Genome public.</title>
        <authorList>
            <person name="Liu C."/>
            <person name="Sun Q."/>
        </authorList>
    </citation>
    <scope>NUCLEOTIDE SEQUENCE [LARGE SCALE GENOMIC DNA]</scope>
    <source>
        <strain evidence="2 3">426_9</strain>
    </source>
</reference>
<gene>
    <name evidence="2" type="ORF">H8784_05630</name>
</gene>
<feature type="chain" id="PRO_5047014225" description="DUF4252 domain-containing protein" evidence="1">
    <location>
        <begin position="19"/>
        <end position="213"/>
    </location>
</feature>
<evidence type="ECO:0000256" key="1">
    <source>
        <dbReference type="SAM" id="SignalP"/>
    </source>
</evidence>
<organism evidence="2 3">
    <name type="scientific">Parabacteroides acidifaciens</name>
    <dbReference type="NCBI Taxonomy" id="2290935"/>
    <lineage>
        <taxon>Bacteria</taxon>
        <taxon>Pseudomonadati</taxon>
        <taxon>Bacteroidota</taxon>
        <taxon>Bacteroidia</taxon>
        <taxon>Bacteroidales</taxon>
        <taxon>Tannerellaceae</taxon>
        <taxon>Parabacteroides</taxon>
    </lineage>
</organism>
<keyword evidence="1" id="KW-0732">Signal</keyword>
<evidence type="ECO:0000313" key="3">
    <source>
        <dbReference type="Proteomes" id="UP000629596"/>
    </source>
</evidence>
<keyword evidence="3" id="KW-1185">Reference proteome</keyword>
<dbReference type="InterPro" id="IPR046732">
    <property type="entry name" value="DUF6624"/>
</dbReference>
<sequence length="213" mass="23866">MKRWTLFLLLCVSCSCFAQENQSLDSLLCAIHDKDQSVRQRIQSVFLSGNRDSIMAASLQMNAVDQENQAVVFGILDKEGWPAGLCSLANSAIFLVIDHAALPAQEKYYPMVKEKADEGIIGKGDAATLQDRILMRKGEKQIYGTQTASVRKDDGTVYYLWPVENPDKLDELRKEVNLPPIADYIAIFKQQGMMLVWDKSLSVDGLKQMMGKN</sequence>
<accession>A0ABR7NYP2</accession>